<keyword evidence="3" id="KW-1185">Reference proteome</keyword>
<accession>A0A4C1YGZ6</accession>
<sequence length="129" mass="14851">MTLRSEGQRASSSKPRGRPGRERSLYTCRERGHRRGKPALTFTRARAMPPTQYPDLVTHVLVHEFMSIYYALAGWSANREREGMRERKERGRKIKTERLGAYLSSFIQHKLAATDDNQCGNNVWDLGIT</sequence>
<feature type="compositionally biased region" description="Basic and acidic residues" evidence="1">
    <location>
        <begin position="19"/>
        <end position="28"/>
    </location>
</feature>
<evidence type="ECO:0000313" key="3">
    <source>
        <dbReference type="Proteomes" id="UP000299102"/>
    </source>
</evidence>
<dbReference type="Proteomes" id="UP000299102">
    <property type="component" value="Unassembled WGS sequence"/>
</dbReference>
<feature type="region of interest" description="Disordered" evidence="1">
    <location>
        <begin position="1"/>
        <end position="28"/>
    </location>
</feature>
<comment type="caution">
    <text evidence="2">The sequence shown here is derived from an EMBL/GenBank/DDBJ whole genome shotgun (WGS) entry which is preliminary data.</text>
</comment>
<organism evidence="2 3">
    <name type="scientific">Eumeta variegata</name>
    <name type="common">Bagworm moth</name>
    <name type="synonym">Eumeta japonica</name>
    <dbReference type="NCBI Taxonomy" id="151549"/>
    <lineage>
        <taxon>Eukaryota</taxon>
        <taxon>Metazoa</taxon>
        <taxon>Ecdysozoa</taxon>
        <taxon>Arthropoda</taxon>
        <taxon>Hexapoda</taxon>
        <taxon>Insecta</taxon>
        <taxon>Pterygota</taxon>
        <taxon>Neoptera</taxon>
        <taxon>Endopterygota</taxon>
        <taxon>Lepidoptera</taxon>
        <taxon>Glossata</taxon>
        <taxon>Ditrysia</taxon>
        <taxon>Tineoidea</taxon>
        <taxon>Psychidae</taxon>
        <taxon>Oiketicinae</taxon>
        <taxon>Eumeta</taxon>
    </lineage>
</organism>
<name>A0A4C1YGZ6_EUMVA</name>
<dbReference type="AlphaFoldDB" id="A0A4C1YGZ6"/>
<proteinExistence type="predicted"/>
<gene>
    <name evidence="2" type="ORF">EVAR_51664_1</name>
</gene>
<dbReference type="EMBL" id="BGZK01001200">
    <property type="protein sequence ID" value="GBP74264.1"/>
    <property type="molecule type" value="Genomic_DNA"/>
</dbReference>
<reference evidence="2 3" key="1">
    <citation type="journal article" date="2019" name="Commun. Biol.">
        <title>The bagworm genome reveals a unique fibroin gene that provides high tensile strength.</title>
        <authorList>
            <person name="Kono N."/>
            <person name="Nakamura H."/>
            <person name="Ohtoshi R."/>
            <person name="Tomita M."/>
            <person name="Numata K."/>
            <person name="Arakawa K."/>
        </authorList>
    </citation>
    <scope>NUCLEOTIDE SEQUENCE [LARGE SCALE GENOMIC DNA]</scope>
</reference>
<evidence type="ECO:0000256" key="1">
    <source>
        <dbReference type="SAM" id="MobiDB-lite"/>
    </source>
</evidence>
<evidence type="ECO:0000313" key="2">
    <source>
        <dbReference type="EMBL" id="GBP74264.1"/>
    </source>
</evidence>
<protein>
    <submittedName>
        <fullName evidence="2">Uncharacterized protein</fullName>
    </submittedName>
</protein>